<dbReference type="GO" id="GO:0009052">
    <property type="term" value="P:pentose-phosphate shunt, non-oxidative branch"/>
    <property type="evidence" value="ECO:0007669"/>
    <property type="project" value="TreeGrafter"/>
</dbReference>
<feature type="binding site" evidence="4">
    <location>
        <position position="132"/>
    </location>
    <ligand>
        <name>D-ribulose 5-phosphate</name>
        <dbReference type="ChEBI" id="CHEBI:58121"/>
    </ligand>
</feature>
<feature type="binding site" evidence="4">
    <location>
        <begin position="66"/>
        <end position="70"/>
    </location>
    <ligand>
        <name>D-ribulose 5-phosphate</name>
        <dbReference type="ChEBI" id="CHEBI:58121"/>
    </ligand>
</feature>
<dbReference type="PANTHER" id="PTHR30345:SF0">
    <property type="entry name" value="DNA DAMAGE-REPAIR_TOLERATION PROTEIN DRT102"/>
    <property type="match status" value="1"/>
</dbReference>
<gene>
    <name evidence="5" type="primary">rpiB</name>
    <name evidence="5" type="ORF">ENW00_09070</name>
</gene>
<dbReference type="NCBIfam" id="NF004051">
    <property type="entry name" value="PRK05571.1"/>
    <property type="match status" value="1"/>
</dbReference>
<dbReference type="SUPFAM" id="SSF89623">
    <property type="entry name" value="Ribose/Galactose isomerase RpiB/AlsB"/>
    <property type="match status" value="1"/>
</dbReference>
<accession>A0A7C3MPZ9</accession>
<comment type="similarity">
    <text evidence="1">Belongs to the LacAB/RpiB family.</text>
</comment>
<dbReference type="NCBIfam" id="TIGR01120">
    <property type="entry name" value="rpiB"/>
    <property type="match status" value="1"/>
</dbReference>
<sequence>MKIAIGADHAGYLLKEELKKWLEEWNISYHDFGTYSAERTDYPDYGILVARAVARGGFEKGILICGTGIGMSIVANKVKGIRAALCRDPYEAKLSREHNDANILALGGRILGYDLAKEIVKVWLNSEFTGGRHKLRIQKISMIEEEEL</sequence>
<dbReference type="PANTHER" id="PTHR30345">
    <property type="entry name" value="RIBOSE-5-PHOSPHATE ISOMERASE B"/>
    <property type="match status" value="1"/>
</dbReference>
<feature type="binding site" evidence="4">
    <location>
        <position position="109"/>
    </location>
    <ligand>
        <name>D-ribulose 5-phosphate</name>
        <dbReference type="ChEBI" id="CHEBI:58121"/>
    </ligand>
</feature>
<dbReference type="InterPro" id="IPR004785">
    <property type="entry name" value="RpiB"/>
</dbReference>
<feature type="active site" description="Proton acceptor" evidence="3">
    <location>
        <position position="65"/>
    </location>
</feature>
<dbReference type="PIRSF" id="PIRSF005384">
    <property type="entry name" value="RpiB_LacA_B"/>
    <property type="match status" value="1"/>
</dbReference>
<dbReference type="InterPro" id="IPR036569">
    <property type="entry name" value="RpiB_LacA_LacB_sf"/>
</dbReference>
<evidence type="ECO:0000256" key="1">
    <source>
        <dbReference type="ARBA" id="ARBA00008754"/>
    </source>
</evidence>
<comment type="caution">
    <text evidence="5">The sequence shown here is derived from an EMBL/GenBank/DDBJ whole genome shotgun (WGS) entry which is preliminary data.</text>
</comment>
<dbReference type="EMBL" id="DTIN01000040">
    <property type="protein sequence ID" value="HFX14272.1"/>
    <property type="molecule type" value="Genomic_DNA"/>
</dbReference>
<dbReference type="Pfam" id="PF02502">
    <property type="entry name" value="LacAB_rpiB"/>
    <property type="match status" value="1"/>
</dbReference>
<proteinExistence type="inferred from homology"/>
<feature type="binding site" evidence="4">
    <location>
        <position position="99"/>
    </location>
    <ligand>
        <name>D-ribulose 5-phosphate</name>
        <dbReference type="ChEBI" id="CHEBI:58121"/>
    </ligand>
</feature>
<evidence type="ECO:0000313" key="5">
    <source>
        <dbReference type="EMBL" id="HFX14272.1"/>
    </source>
</evidence>
<name>A0A7C3MPZ9_DICTH</name>
<evidence type="ECO:0000256" key="4">
    <source>
        <dbReference type="PIRSR" id="PIRSR005384-2"/>
    </source>
</evidence>
<evidence type="ECO:0000256" key="2">
    <source>
        <dbReference type="ARBA" id="ARBA00023235"/>
    </source>
</evidence>
<feature type="binding site" evidence="4">
    <location>
        <position position="136"/>
    </location>
    <ligand>
        <name>D-ribulose 5-phosphate</name>
        <dbReference type="ChEBI" id="CHEBI:58121"/>
    </ligand>
</feature>
<keyword evidence="2 5" id="KW-0413">Isomerase</keyword>
<feature type="active site" description="Proton donor" evidence="3">
    <location>
        <position position="98"/>
    </location>
</feature>
<dbReference type="EC" id="5.3.1.6" evidence="5"/>
<evidence type="ECO:0000256" key="3">
    <source>
        <dbReference type="PIRSR" id="PIRSR005384-1"/>
    </source>
</evidence>
<dbReference type="NCBIfam" id="TIGR00689">
    <property type="entry name" value="rpiB_lacA_lacB"/>
    <property type="match status" value="1"/>
</dbReference>
<dbReference type="InterPro" id="IPR003500">
    <property type="entry name" value="RpiB_LacA_LacB"/>
</dbReference>
<feature type="binding site" evidence="4">
    <location>
        <begin position="8"/>
        <end position="9"/>
    </location>
    <ligand>
        <name>D-ribulose 5-phosphate</name>
        <dbReference type="ChEBI" id="CHEBI:58121"/>
    </ligand>
</feature>
<dbReference type="GO" id="GO:0004751">
    <property type="term" value="F:ribose-5-phosphate isomerase activity"/>
    <property type="evidence" value="ECO:0007669"/>
    <property type="project" value="UniProtKB-EC"/>
</dbReference>
<dbReference type="AlphaFoldDB" id="A0A7C3MPZ9"/>
<reference evidence="5" key="1">
    <citation type="journal article" date="2020" name="mSystems">
        <title>Genome- and Community-Level Interaction Insights into Carbon Utilization and Element Cycling Functions of Hydrothermarchaeota in Hydrothermal Sediment.</title>
        <authorList>
            <person name="Zhou Z."/>
            <person name="Liu Y."/>
            <person name="Xu W."/>
            <person name="Pan J."/>
            <person name="Luo Z.H."/>
            <person name="Li M."/>
        </authorList>
    </citation>
    <scope>NUCLEOTIDE SEQUENCE [LARGE SCALE GENOMIC DNA]</scope>
    <source>
        <strain evidence="5">SpSt-81</strain>
    </source>
</reference>
<dbReference type="GO" id="GO:0019316">
    <property type="term" value="P:D-allose catabolic process"/>
    <property type="evidence" value="ECO:0007669"/>
    <property type="project" value="TreeGrafter"/>
</dbReference>
<protein>
    <submittedName>
        <fullName evidence="5">Ribose 5-phosphate isomerase B</fullName>
        <ecNumber evidence="5">5.3.1.6</ecNumber>
    </submittedName>
</protein>
<dbReference type="Gene3D" id="3.40.1400.10">
    <property type="entry name" value="Sugar-phosphate isomerase, RpiB/LacA/LacB"/>
    <property type="match status" value="1"/>
</dbReference>
<organism evidence="5">
    <name type="scientific">Dictyoglomus thermophilum</name>
    <dbReference type="NCBI Taxonomy" id="14"/>
    <lineage>
        <taxon>Bacteria</taxon>
        <taxon>Pseudomonadati</taxon>
        <taxon>Dictyoglomota</taxon>
        <taxon>Dictyoglomia</taxon>
        <taxon>Dictyoglomales</taxon>
        <taxon>Dictyoglomaceae</taxon>
        <taxon>Dictyoglomus</taxon>
    </lineage>
</organism>